<reference evidence="2" key="1">
    <citation type="submission" date="2021-01" db="EMBL/GenBank/DDBJ databases">
        <authorList>
            <consortium name="Genoscope - CEA"/>
            <person name="William W."/>
        </authorList>
    </citation>
    <scope>NUCLEOTIDE SEQUENCE</scope>
</reference>
<sequence>RYASSTPSSATTSPPATPSSSPTWRSLSSPSAHLSLLFSSAALASAFTAKLHHDVVSRHPEFLSDADISLLPSLLRPLSSPPPHLPPDPPPPPPSSLPSPTRRSLSYAEISLFSLRSSVSSLLLCRTHLRIPRLHRQAFFPLPALFSLRRISVLWRVSVPPVRFRWVSSCSSPGRVREV</sequence>
<protein>
    <submittedName>
        <fullName evidence="2">(rape) hypothetical protein</fullName>
    </submittedName>
</protein>
<feature type="compositionally biased region" description="Pro residues" evidence="1">
    <location>
        <begin position="79"/>
        <end position="97"/>
    </location>
</feature>
<dbReference type="AlphaFoldDB" id="A0A816LNG9"/>
<gene>
    <name evidence="2" type="ORF">DARMORV10_C05P44320.1</name>
</gene>
<dbReference type="Proteomes" id="UP001295469">
    <property type="component" value="Chromosome C05"/>
</dbReference>
<dbReference type="EMBL" id="HG994369">
    <property type="protein sequence ID" value="CAF1932265.1"/>
    <property type="molecule type" value="Genomic_DNA"/>
</dbReference>
<evidence type="ECO:0000313" key="2">
    <source>
        <dbReference type="EMBL" id="CAF1932265.1"/>
    </source>
</evidence>
<feature type="region of interest" description="Disordered" evidence="1">
    <location>
        <begin position="79"/>
        <end position="102"/>
    </location>
</feature>
<accession>A0A816LNG9</accession>
<organism evidence="2">
    <name type="scientific">Brassica napus</name>
    <name type="common">Rape</name>
    <dbReference type="NCBI Taxonomy" id="3708"/>
    <lineage>
        <taxon>Eukaryota</taxon>
        <taxon>Viridiplantae</taxon>
        <taxon>Streptophyta</taxon>
        <taxon>Embryophyta</taxon>
        <taxon>Tracheophyta</taxon>
        <taxon>Spermatophyta</taxon>
        <taxon>Magnoliopsida</taxon>
        <taxon>eudicotyledons</taxon>
        <taxon>Gunneridae</taxon>
        <taxon>Pentapetalae</taxon>
        <taxon>rosids</taxon>
        <taxon>malvids</taxon>
        <taxon>Brassicales</taxon>
        <taxon>Brassicaceae</taxon>
        <taxon>Brassiceae</taxon>
        <taxon>Brassica</taxon>
    </lineage>
</organism>
<feature type="region of interest" description="Disordered" evidence="1">
    <location>
        <begin position="1"/>
        <end position="28"/>
    </location>
</feature>
<feature type="non-terminal residue" evidence="2">
    <location>
        <position position="1"/>
    </location>
</feature>
<proteinExistence type="predicted"/>
<evidence type="ECO:0000256" key="1">
    <source>
        <dbReference type="SAM" id="MobiDB-lite"/>
    </source>
</evidence>
<name>A0A816LNG9_BRANA</name>